<proteinExistence type="predicted"/>
<name>A0A9P8UJZ4_9PEZI</name>
<organism evidence="1 2">
    <name type="scientific">Truncatella angustata</name>
    <dbReference type="NCBI Taxonomy" id="152316"/>
    <lineage>
        <taxon>Eukaryota</taxon>
        <taxon>Fungi</taxon>
        <taxon>Dikarya</taxon>
        <taxon>Ascomycota</taxon>
        <taxon>Pezizomycotina</taxon>
        <taxon>Sordariomycetes</taxon>
        <taxon>Xylariomycetidae</taxon>
        <taxon>Amphisphaeriales</taxon>
        <taxon>Sporocadaceae</taxon>
        <taxon>Truncatella</taxon>
    </lineage>
</organism>
<gene>
    <name evidence="1" type="ORF">BKA67DRAFT_647435</name>
</gene>
<dbReference type="AlphaFoldDB" id="A0A9P8UJZ4"/>
<dbReference type="GeneID" id="70134849"/>
<dbReference type="EMBL" id="JAGPXC010000005">
    <property type="protein sequence ID" value="KAH6653635.1"/>
    <property type="molecule type" value="Genomic_DNA"/>
</dbReference>
<evidence type="ECO:0000313" key="1">
    <source>
        <dbReference type="EMBL" id="KAH6653635.1"/>
    </source>
</evidence>
<accession>A0A9P8UJZ4</accession>
<keyword evidence="2" id="KW-1185">Reference proteome</keyword>
<dbReference type="RefSeq" id="XP_045957912.1">
    <property type="nucleotide sequence ID" value="XM_046105958.1"/>
</dbReference>
<protein>
    <submittedName>
        <fullName evidence="1">Uncharacterized protein</fullName>
    </submittedName>
</protein>
<reference evidence="1" key="1">
    <citation type="journal article" date="2021" name="Nat. Commun.">
        <title>Genetic determinants of endophytism in the Arabidopsis root mycobiome.</title>
        <authorList>
            <person name="Mesny F."/>
            <person name="Miyauchi S."/>
            <person name="Thiergart T."/>
            <person name="Pickel B."/>
            <person name="Atanasova L."/>
            <person name="Karlsson M."/>
            <person name="Huettel B."/>
            <person name="Barry K.W."/>
            <person name="Haridas S."/>
            <person name="Chen C."/>
            <person name="Bauer D."/>
            <person name="Andreopoulos W."/>
            <person name="Pangilinan J."/>
            <person name="LaButti K."/>
            <person name="Riley R."/>
            <person name="Lipzen A."/>
            <person name="Clum A."/>
            <person name="Drula E."/>
            <person name="Henrissat B."/>
            <person name="Kohler A."/>
            <person name="Grigoriev I.V."/>
            <person name="Martin F.M."/>
            <person name="Hacquard S."/>
        </authorList>
    </citation>
    <scope>NUCLEOTIDE SEQUENCE</scope>
    <source>
        <strain evidence="1">MPI-SDFR-AT-0073</strain>
    </source>
</reference>
<evidence type="ECO:0000313" key="2">
    <source>
        <dbReference type="Proteomes" id="UP000758603"/>
    </source>
</evidence>
<sequence length="154" mass="17537">MLPMQEEVLFRHLYTLFSVLHMLLANIEEGDMNTFEGFSSDIDSGTPSCSGSDDSLHSAPDLVGAEAESLMHRGLTTEATTLQHSSGNEMVIIDRDYPCKIIGEKQMRGQIWYVIEWEPTIEPAENVGWAAIKDWQKKKKHERQPRARYANARR</sequence>
<dbReference type="Proteomes" id="UP000758603">
    <property type="component" value="Unassembled WGS sequence"/>
</dbReference>
<comment type="caution">
    <text evidence="1">The sequence shown here is derived from an EMBL/GenBank/DDBJ whole genome shotgun (WGS) entry which is preliminary data.</text>
</comment>